<dbReference type="AlphaFoldDB" id="A0AA88CQS2"/>
<feature type="transmembrane region" description="Helical" evidence="1">
    <location>
        <begin position="120"/>
        <end position="141"/>
    </location>
</feature>
<dbReference type="Proteomes" id="UP001187192">
    <property type="component" value="Unassembled WGS sequence"/>
</dbReference>
<evidence type="ECO:0000256" key="1">
    <source>
        <dbReference type="SAM" id="Phobius"/>
    </source>
</evidence>
<dbReference type="InterPro" id="IPR043502">
    <property type="entry name" value="DNA/RNA_pol_sf"/>
</dbReference>
<comment type="caution">
    <text evidence="2">The sequence shown here is derived from an EMBL/GenBank/DDBJ whole genome shotgun (WGS) entry which is preliminary data.</text>
</comment>
<dbReference type="InterPro" id="IPR008686">
    <property type="entry name" value="RNA_pol_mitovir"/>
</dbReference>
<protein>
    <submittedName>
        <fullName evidence="2">Uncharacterized protein</fullName>
    </submittedName>
</protein>
<accession>A0AA88CQS2</accession>
<feature type="non-terminal residue" evidence="2">
    <location>
        <position position="331"/>
    </location>
</feature>
<keyword evidence="1" id="KW-0472">Membrane</keyword>
<dbReference type="PANTHER" id="PTHR34456">
    <property type="entry name" value="MITOVIRUS RNA-DEPENDENT RNA POLYMERASE"/>
    <property type="match status" value="1"/>
</dbReference>
<keyword evidence="1" id="KW-1133">Transmembrane helix</keyword>
<keyword evidence="3" id="KW-1185">Reference proteome</keyword>
<reference evidence="2" key="1">
    <citation type="submission" date="2023-07" db="EMBL/GenBank/DDBJ databases">
        <title>draft genome sequence of fig (Ficus carica).</title>
        <authorList>
            <person name="Takahashi T."/>
            <person name="Nishimura K."/>
        </authorList>
    </citation>
    <scope>NUCLEOTIDE SEQUENCE</scope>
</reference>
<feature type="transmembrane region" description="Helical" evidence="1">
    <location>
        <begin position="298"/>
        <end position="324"/>
    </location>
</feature>
<sequence length="331" mass="36141">MLNQRRKASWLTSWKYEAAAYAQSLFYEIQHGGIFSTGRLASVVVGGGKRRLFVIGNYVKQCLLKPYHDWAMNVLRRIPNDGTYNQLAPLKYGYHHRGCFFPPLTKGHYSQVKFAVGQPLGYYLSWSLFSLTHHFVVWWAALRAYPHRKSTFSNYAILGDDVVIGDSRVAREYRLILQDSVGAQKLVSTSEAIRVPELAAEPVAKADFLVTFPVSVREPMPVDPTKVKVGAKMAAAGASIVATDAADTIGGAYGTSKESVLATNATGLSTGFTLASYAATDTYSYAGGLTGLVTGAGYAYTFASIGYVLGYSLLVLVLSPPYLLDIDMDLR</sequence>
<dbReference type="Pfam" id="PF05919">
    <property type="entry name" value="Mitovir_RNA_pol"/>
    <property type="match status" value="2"/>
</dbReference>
<keyword evidence="1" id="KW-0812">Transmembrane</keyword>
<evidence type="ECO:0000313" key="3">
    <source>
        <dbReference type="Proteomes" id="UP001187192"/>
    </source>
</evidence>
<proteinExistence type="predicted"/>
<organism evidence="2 3">
    <name type="scientific">Ficus carica</name>
    <name type="common">Common fig</name>
    <dbReference type="NCBI Taxonomy" id="3494"/>
    <lineage>
        <taxon>Eukaryota</taxon>
        <taxon>Viridiplantae</taxon>
        <taxon>Streptophyta</taxon>
        <taxon>Embryophyta</taxon>
        <taxon>Tracheophyta</taxon>
        <taxon>Spermatophyta</taxon>
        <taxon>Magnoliopsida</taxon>
        <taxon>eudicotyledons</taxon>
        <taxon>Gunneridae</taxon>
        <taxon>Pentapetalae</taxon>
        <taxon>rosids</taxon>
        <taxon>fabids</taxon>
        <taxon>Rosales</taxon>
        <taxon>Moraceae</taxon>
        <taxon>Ficeae</taxon>
        <taxon>Ficus</taxon>
    </lineage>
</organism>
<evidence type="ECO:0000313" key="2">
    <source>
        <dbReference type="EMBL" id="GMN25902.1"/>
    </source>
</evidence>
<dbReference type="SUPFAM" id="SSF56672">
    <property type="entry name" value="DNA/RNA polymerases"/>
    <property type="match status" value="1"/>
</dbReference>
<name>A0AA88CQS2_FICCA</name>
<gene>
    <name evidence="2" type="ORF">TIFTF001_047759</name>
</gene>
<dbReference type="PANTHER" id="PTHR34456:SF14">
    <property type="entry name" value="MITOVIRUS RNA-DEPENDENT RNA POLYMERASE"/>
    <property type="match status" value="1"/>
</dbReference>
<dbReference type="EMBL" id="BTGU01005602">
    <property type="protein sequence ID" value="GMN25902.1"/>
    <property type="molecule type" value="Genomic_DNA"/>
</dbReference>